<organism evidence="8 9">
    <name type="scientific">Kineococcus rhizosphaerae</name>
    <dbReference type="NCBI Taxonomy" id="559628"/>
    <lineage>
        <taxon>Bacteria</taxon>
        <taxon>Bacillati</taxon>
        <taxon>Actinomycetota</taxon>
        <taxon>Actinomycetes</taxon>
        <taxon>Kineosporiales</taxon>
        <taxon>Kineosporiaceae</taxon>
        <taxon>Kineococcus</taxon>
    </lineage>
</organism>
<keyword evidence="3 4" id="KW-0326">Glycosidase</keyword>
<evidence type="ECO:0000313" key="8">
    <source>
        <dbReference type="EMBL" id="PRY17924.1"/>
    </source>
</evidence>
<dbReference type="AlphaFoldDB" id="A0A2T0R9U0"/>
<keyword evidence="6" id="KW-0732">Signal</keyword>
<feature type="region of interest" description="Disordered" evidence="5">
    <location>
        <begin position="75"/>
        <end position="105"/>
    </location>
</feature>
<feature type="signal peptide" evidence="6">
    <location>
        <begin position="1"/>
        <end position="40"/>
    </location>
</feature>
<dbReference type="InterPro" id="IPR000805">
    <property type="entry name" value="Glyco_hydro_26"/>
</dbReference>
<dbReference type="RefSeq" id="WP_146149246.1">
    <property type="nucleotide sequence ID" value="NZ_PVZF01000001.1"/>
</dbReference>
<keyword evidence="2 4" id="KW-0378">Hydrolase</keyword>
<gene>
    <name evidence="8" type="ORF">CLV37_101166</name>
</gene>
<accession>A0A2T0R9U0</accession>
<dbReference type="InterPro" id="IPR013783">
    <property type="entry name" value="Ig-like_fold"/>
</dbReference>
<reference evidence="8 9" key="1">
    <citation type="submission" date="2018-03" db="EMBL/GenBank/DDBJ databases">
        <title>Genomic Encyclopedia of Archaeal and Bacterial Type Strains, Phase II (KMG-II): from individual species to whole genera.</title>
        <authorList>
            <person name="Goeker M."/>
        </authorList>
    </citation>
    <scope>NUCLEOTIDE SEQUENCE [LARGE SCALE GENOMIC DNA]</scope>
    <source>
        <strain evidence="8 9">DSM 19711</strain>
    </source>
</reference>
<keyword evidence="9" id="KW-1185">Reference proteome</keyword>
<evidence type="ECO:0000259" key="7">
    <source>
        <dbReference type="PROSITE" id="PS51764"/>
    </source>
</evidence>
<dbReference type="EMBL" id="PVZF01000001">
    <property type="protein sequence ID" value="PRY17924.1"/>
    <property type="molecule type" value="Genomic_DNA"/>
</dbReference>
<dbReference type="Proteomes" id="UP000238083">
    <property type="component" value="Unassembled WGS sequence"/>
</dbReference>
<dbReference type="GO" id="GO:0006080">
    <property type="term" value="P:substituted mannan metabolic process"/>
    <property type="evidence" value="ECO:0007669"/>
    <property type="project" value="InterPro"/>
</dbReference>
<dbReference type="PANTHER" id="PTHR40079:SF4">
    <property type="entry name" value="GH26 DOMAIN-CONTAINING PROTEIN-RELATED"/>
    <property type="match status" value="1"/>
</dbReference>
<dbReference type="InterPro" id="IPR017853">
    <property type="entry name" value="GH"/>
</dbReference>
<proteinExistence type="inferred from homology"/>
<feature type="compositionally biased region" description="Low complexity" evidence="5">
    <location>
        <begin position="179"/>
        <end position="199"/>
    </location>
</feature>
<feature type="region of interest" description="Disordered" evidence="5">
    <location>
        <begin position="129"/>
        <end position="155"/>
    </location>
</feature>
<dbReference type="Pfam" id="PF02156">
    <property type="entry name" value="Glyco_hydro_26"/>
    <property type="match status" value="1"/>
</dbReference>
<dbReference type="InterPro" id="IPR022790">
    <property type="entry name" value="GH26_dom"/>
</dbReference>
<dbReference type="Gene3D" id="3.20.20.80">
    <property type="entry name" value="Glycosidases"/>
    <property type="match status" value="1"/>
</dbReference>
<evidence type="ECO:0000256" key="3">
    <source>
        <dbReference type="ARBA" id="ARBA00023295"/>
    </source>
</evidence>
<feature type="domain" description="GH26" evidence="7">
    <location>
        <begin position="147"/>
        <end position="504"/>
    </location>
</feature>
<protein>
    <submittedName>
        <fullName evidence="8">Glycosyl hydrolase family 26</fullName>
    </submittedName>
</protein>
<dbReference type="InterPro" id="IPR003961">
    <property type="entry name" value="FN3_dom"/>
</dbReference>
<evidence type="ECO:0000256" key="1">
    <source>
        <dbReference type="ARBA" id="ARBA00007754"/>
    </source>
</evidence>
<dbReference type="PROSITE" id="PS51764">
    <property type="entry name" value="GH26"/>
    <property type="match status" value="1"/>
</dbReference>
<feature type="compositionally biased region" description="Polar residues" evidence="5">
    <location>
        <begin position="140"/>
        <end position="155"/>
    </location>
</feature>
<feature type="active site" description="Proton donor" evidence="4">
    <location>
        <position position="316"/>
    </location>
</feature>
<feature type="compositionally biased region" description="Low complexity" evidence="5">
    <location>
        <begin position="75"/>
        <end position="101"/>
    </location>
</feature>
<comment type="similarity">
    <text evidence="1 4">Belongs to the glycosyl hydrolase 26 family.</text>
</comment>
<feature type="region of interest" description="Disordered" evidence="5">
    <location>
        <begin position="179"/>
        <end position="208"/>
    </location>
</feature>
<feature type="chain" id="PRO_5015654368" evidence="6">
    <location>
        <begin position="41"/>
        <end position="523"/>
    </location>
</feature>
<feature type="active site" description="Nucleophile" evidence="4">
    <location>
        <position position="435"/>
    </location>
</feature>
<evidence type="ECO:0000313" key="9">
    <source>
        <dbReference type="Proteomes" id="UP000238083"/>
    </source>
</evidence>
<dbReference type="Gene3D" id="2.60.40.10">
    <property type="entry name" value="Immunoglobulins"/>
    <property type="match status" value="1"/>
</dbReference>
<evidence type="ECO:0000256" key="4">
    <source>
        <dbReference type="PROSITE-ProRule" id="PRU01100"/>
    </source>
</evidence>
<name>A0A2T0R9U0_9ACTN</name>
<dbReference type="CDD" id="cd00063">
    <property type="entry name" value="FN3"/>
    <property type="match status" value="1"/>
</dbReference>
<dbReference type="PANTHER" id="PTHR40079">
    <property type="entry name" value="MANNAN ENDO-1,4-BETA-MANNOSIDASE E-RELATED"/>
    <property type="match status" value="1"/>
</dbReference>
<dbReference type="SUPFAM" id="SSF51445">
    <property type="entry name" value="(Trans)glycosidases"/>
    <property type="match status" value="1"/>
</dbReference>
<dbReference type="SMART" id="SM00060">
    <property type="entry name" value="FN3"/>
    <property type="match status" value="1"/>
</dbReference>
<evidence type="ECO:0000256" key="2">
    <source>
        <dbReference type="ARBA" id="ARBA00022801"/>
    </source>
</evidence>
<dbReference type="GO" id="GO:0016985">
    <property type="term" value="F:mannan endo-1,4-beta-mannosidase activity"/>
    <property type="evidence" value="ECO:0007669"/>
    <property type="project" value="InterPro"/>
</dbReference>
<evidence type="ECO:0000256" key="6">
    <source>
        <dbReference type="SAM" id="SignalP"/>
    </source>
</evidence>
<sequence>MTDDTTPATRSVQHKRRWPWAVGTGVLTAALTLSMTPATAAVADLFDLGRGATLTSPDGSVYTVSVEDDGDLVTTLKQKPTPTATPKPTSSATPTPTSTAPALDVKATASGAGTISVSWPRELQQATFGRDGVDAGGTGAWTSDQGATSPQQLTNLKPGTRYTVTVAGVLGGRQVSRSVSVTTGTAGTPTAAPTSSAPTPSAPAPRGQDDFNATTLGASVTGAANGDFNRWTGTKLGLYATWADNGKVWGIDTPGSEYGRDSVARLGDYDLDIATQHRIANWANPGIDANLEATFREIKSKWGDRKGHVYVRPFHEMNGNWYNWSVRNPSDAANFVKYWRTVVHPKWTSVMGDDDRFHLVWSPNRDTSTSVDVRTMFPGAQYVDAIGVDYYDFSRADDDAKWAAEVDKTQNGGPVGIGAWDAFAQSQGVPWYLPEYGVQFGDNSVFATKVLDFVKANRYSGEGDASGKALGAAWHNLQGSSPDPNAGGDFFVQRGGKDYAGRAKTATAVRSWVQTNTWLRQAK</sequence>
<dbReference type="OrthoDB" id="976137at2"/>
<evidence type="ECO:0000256" key="5">
    <source>
        <dbReference type="SAM" id="MobiDB-lite"/>
    </source>
</evidence>
<comment type="caution">
    <text evidence="8">The sequence shown here is derived from an EMBL/GenBank/DDBJ whole genome shotgun (WGS) entry which is preliminary data.</text>
</comment>